<feature type="chain" id="PRO_5041643806" evidence="2">
    <location>
        <begin position="23"/>
        <end position="331"/>
    </location>
</feature>
<name>A0AA95HLA0_9BACT</name>
<dbReference type="InterPro" id="IPR011110">
    <property type="entry name" value="Reg_prop"/>
</dbReference>
<accession>A0AA95HLA0</accession>
<sequence>MYKHLFLLISILFSLSSPCVHAERYYFQHLGLKNKLSQSSVLCITQDRNGFMWFGTKDGLNRYDGSNFRIFKHNHSNPHSLGNNNVNSLHENKDGKLWIGTDDGIYIYDPLTETFSKLTCKSQDSLCITQPIVQITTDTQKNIWIAVESQGVFLFDNDRQTLTHYAIPDAHLLSSICIDQQNAVWIGYNGKGLYYTDDHFQNFRLFQTQEGKNLFTDDQIFKIFPEQHNTLYTGSAKGGLKSINILTRTVTDLLPDSSQTESIFVRNIYPIDKKTLWVATERGIYTYNKETGKSNTSPTIPTMTIPCRTMPFIPSTRMLKVAYGSAAISEA</sequence>
<evidence type="ECO:0000313" key="4">
    <source>
        <dbReference type="Proteomes" id="UP001177934"/>
    </source>
</evidence>
<organism evidence="3 4">
    <name type="scientific">Phocaeicola dorei</name>
    <dbReference type="NCBI Taxonomy" id="357276"/>
    <lineage>
        <taxon>Bacteria</taxon>
        <taxon>Pseudomonadati</taxon>
        <taxon>Bacteroidota</taxon>
        <taxon>Bacteroidia</taxon>
        <taxon>Bacteroidales</taxon>
        <taxon>Bacteroidaceae</taxon>
        <taxon>Phocaeicola</taxon>
    </lineage>
</organism>
<dbReference type="PANTHER" id="PTHR43547">
    <property type="entry name" value="TWO-COMPONENT HISTIDINE KINASE"/>
    <property type="match status" value="1"/>
</dbReference>
<reference evidence="3" key="1">
    <citation type="journal article" date="2023" name="Nat. Commun.">
        <title>Identification of a novel Human Milk Oligosaccharides utilization cluster in the infant gut commensal Bacteroides dorei.</title>
        <authorList>
            <person name="Kijner S."/>
            <person name="Ennis D."/>
            <person name="Shmorak S."/>
            <person name="Florentin A."/>
            <person name="Yassour M."/>
        </authorList>
    </citation>
    <scope>NUCLEOTIDE SEQUENCE</scope>
    <source>
        <strain evidence="3">2</strain>
    </source>
</reference>
<dbReference type="PANTHER" id="PTHR43547:SF2">
    <property type="entry name" value="HYBRID SIGNAL TRANSDUCTION HISTIDINE KINASE C"/>
    <property type="match status" value="1"/>
</dbReference>
<dbReference type="Proteomes" id="UP001177934">
    <property type="component" value="Chromosome"/>
</dbReference>
<proteinExistence type="predicted"/>
<dbReference type="GO" id="GO:0000155">
    <property type="term" value="F:phosphorelay sensor kinase activity"/>
    <property type="evidence" value="ECO:0007669"/>
    <property type="project" value="TreeGrafter"/>
</dbReference>
<protein>
    <submittedName>
        <fullName evidence="3">Two-component regulator propeller domain-containing protein</fullName>
    </submittedName>
</protein>
<evidence type="ECO:0000256" key="1">
    <source>
        <dbReference type="ARBA" id="ARBA00022553"/>
    </source>
</evidence>
<evidence type="ECO:0000256" key="2">
    <source>
        <dbReference type="SAM" id="SignalP"/>
    </source>
</evidence>
<gene>
    <name evidence="3" type="ORF">QNN11_00375</name>
</gene>
<dbReference type="InterPro" id="IPR015943">
    <property type="entry name" value="WD40/YVTN_repeat-like_dom_sf"/>
</dbReference>
<dbReference type="AlphaFoldDB" id="A0AA95HLA0"/>
<evidence type="ECO:0000313" key="3">
    <source>
        <dbReference type="EMBL" id="WHX10092.1"/>
    </source>
</evidence>
<dbReference type="EMBL" id="CP126056">
    <property type="protein sequence ID" value="WHX10092.1"/>
    <property type="molecule type" value="Genomic_DNA"/>
</dbReference>
<dbReference type="SUPFAM" id="SSF63829">
    <property type="entry name" value="Calcium-dependent phosphotriesterase"/>
    <property type="match status" value="1"/>
</dbReference>
<keyword evidence="1" id="KW-0597">Phosphoprotein</keyword>
<dbReference type="Gene3D" id="2.130.10.10">
    <property type="entry name" value="YVTN repeat-like/Quinoprotein amine dehydrogenase"/>
    <property type="match status" value="1"/>
</dbReference>
<keyword evidence="2" id="KW-0732">Signal</keyword>
<dbReference type="Pfam" id="PF07494">
    <property type="entry name" value="Reg_prop"/>
    <property type="match status" value="2"/>
</dbReference>
<feature type="signal peptide" evidence="2">
    <location>
        <begin position="1"/>
        <end position="22"/>
    </location>
</feature>